<protein>
    <recommendedName>
        <fullName evidence="12">ATP synthase complex subunit 8</fullName>
    </recommendedName>
</protein>
<keyword evidence="5 12" id="KW-0812">Transmembrane</keyword>
<keyword evidence="6 12" id="KW-0375">Hydrogen ion transport</keyword>
<proteinExistence type="inferred from homology"/>
<keyword evidence="10" id="KW-0472">Membrane</keyword>
<comment type="subcellular location">
    <subcellularLocation>
        <location evidence="1 12">Mitochondrion membrane</location>
        <topology evidence="1 12">Single-pass membrane protein</topology>
    </subcellularLocation>
</comment>
<evidence type="ECO:0000256" key="8">
    <source>
        <dbReference type="ARBA" id="ARBA00023065"/>
    </source>
</evidence>
<evidence type="ECO:0000256" key="12">
    <source>
        <dbReference type="RuleBase" id="RU003661"/>
    </source>
</evidence>
<evidence type="ECO:0000256" key="1">
    <source>
        <dbReference type="ARBA" id="ARBA00004304"/>
    </source>
</evidence>
<dbReference type="AlphaFoldDB" id="A0A0A1H7G4"/>
<comment type="similarity">
    <text evidence="2 12">Belongs to the ATPase protein 8 family.</text>
</comment>
<keyword evidence="8 12" id="KW-0406">Ion transport</keyword>
<name>A0A0A1H7G4_9SAUR</name>
<keyword evidence="4 12" id="KW-0138">CF(0)</keyword>
<evidence type="ECO:0000256" key="3">
    <source>
        <dbReference type="ARBA" id="ARBA00022448"/>
    </source>
</evidence>
<evidence type="ECO:0000256" key="9">
    <source>
        <dbReference type="ARBA" id="ARBA00023128"/>
    </source>
</evidence>
<dbReference type="InterPro" id="IPR001421">
    <property type="entry name" value="ATP8_metazoa"/>
</dbReference>
<keyword evidence="3 12" id="KW-0813">Transport</keyword>
<dbReference type="Pfam" id="PF00895">
    <property type="entry name" value="ATP-synt_8"/>
    <property type="match status" value="1"/>
</dbReference>
<gene>
    <name evidence="13" type="primary">AT8</name>
</gene>
<dbReference type="GO" id="GO:0015078">
    <property type="term" value="F:proton transmembrane transporter activity"/>
    <property type="evidence" value="ECO:0007669"/>
    <property type="project" value="InterPro"/>
</dbReference>
<accession>A0A0A1H7G4</accession>
<keyword evidence="11" id="KW-0066">ATP synthesis</keyword>
<keyword evidence="9 12" id="KW-0496">Mitochondrion</keyword>
<evidence type="ECO:0000256" key="6">
    <source>
        <dbReference type="ARBA" id="ARBA00022781"/>
    </source>
</evidence>
<dbReference type="GO" id="GO:0015986">
    <property type="term" value="P:proton motive force-driven ATP synthesis"/>
    <property type="evidence" value="ECO:0007669"/>
    <property type="project" value="InterPro"/>
</dbReference>
<evidence type="ECO:0000256" key="7">
    <source>
        <dbReference type="ARBA" id="ARBA00022989"/>
    </source>
</evidence>
<evidence type="ECO:0000256" key="2">
    <source>
        <dbReference type="ARBA" id="ARBA00008892"/>
    </source>
</evidence>
<sequence length="56" mass="6526">MPQLAPAPWLMAFTLLWLLLFTLLFPLVAHMNAASPARLPANMLTYNSPHWHWLWL</sequence>
<evidence type="ECO:0000256" key="10">
    <source>
        <dbReference type="ARBA" id="ARBA00023136"/>
    </source>
</evidence>
<keyword evidence="7" id="KW-1133">Transmembrane helix</keyword>
<dbReference type="EMBL" id="AB738950">
    <property type="protein sequence ID" value="BAP90313.1"/>
    <property type="molecule type" value="Genomic_DNA"/>
</dbReference>
<dbReference type="GO" id="GO:0031966">
    <property type="term" value="C:mitochondrial membrane"/>
    <property type="evidence" value="ECO:0007669"/>
    <property type="project" value="UniProtKB-SubCell"/>
</dbReference>
<organism evidence="13">
    <name type="scientific">Uroplatus ebenaui</name>
    <dbReference type="NCBI Taxonomy" id="357318"/>
    <lineage>
        <taxon>Eukaryota</taxon>
        <taxon>Metazoa</taxon>
        <taxon>Chordata</taxon>
        <taxon>Craniata</taxon>
        <taxon>Vertebrata</taxon>
        <taxon>Euteleostomi</taxon>
        <taxon>Lepidosauria</taxon>
        <taxon>Squamata</taxon>
        <taxon>Bifurcata</taxon>
        <taxon>Gekkota</taxon>
        <taxon>Gekkonidae</taxon>
        <taxon>Gekkoninae</taxon>
        <taxon>Uroplatus</taxon>
    </lineage>
</organism>
<evidence type="ECO:0000256" key="11">
    <source>
        <dbReference type="ARBA" id="ARBA00023310"/>
    </source>
</evidence>
<evidence type="ECO:0000256" key="5">
    <source>
        <dbReference type="ARBA" id="ARBA00022692"/>
    </source>
</evidence>
<geneLocation type="mitochondrion" evidence="13"/>
<dbReference type="GO" id="GO:0045259">
    <property type="term" value="C:proton-transporting ATP synthase complex"/>
    <property type="evidence" value="ECO:0007669"/>
    <property type="project" value="UniProtKB-KW"/>
</dbReference>
<reference evidence="13" key="1">
    <citation type="journal article" date="2014" name="BMC Genomics">
        <title>Gene rearrangements in gekkonid mitochondrial genomes with shuffling, loss, and reassignment of tRNA genes.</title>
        <authorList>
            <person name="Kumazawa Y."/>
            <person name="Miura S."/>
            <person name="Yamada C."/>
            <person name="Hashiguchi Y."/>
        </authorList>
    </citation>
    <scope>NUCLEOTIDE SEQUENCE</scope>
    <source>
        <strain evidence="13">Uebe3</strain>
    </source>
</reference>
<evidence type="ECO:0000313" key="13">
    <source>
        <dbReference type="EMBL" id="BAP90313.1"/>
    </source>
</evidence>
<evidence type="ECO:0000256" key="4">
    <source>
        <dbReference type="ARBA" id="ARBA00022547"/>
    </source>
</evidence>